<reference evidence="1 2" key="1">
    <citation type="submission" date="2013-11" db="EMBL/GenBank/DDBJ databases">
        <title>The Genome Sequence of Phytophthora parasitica CJ05E6.</title>
        <authorList>
            <consortium name="The Broad Institute Genomics Platform"/>
            <person name="Russ C."/>
            <person name="Tyler B."/>
            <person name="Panabieres F."/>
            <person name="Shan W."/>
            <person name="Tripathy S."/>
            <person name="Grunwald N."/>
            <person name="Machado M."/>
            <person name="Johnson C.S."/>
            <person name="Arredondo F."/>
            <person name="Hong C."/>
            <person name="Coffey M."/>
            <person name="Young S.K."/>
            <person name="Zeng Q."/>
            <person name="Gargeya S."/>
            <person name="Fitzgerald M."/>
            <person name="Abouelleil A."/>
            <person name="Alvarado L."/>
            <person name="Chapman S.B."/>
            <person name="Gainer-Dewar J."/>
            <person name="Goldberg J."/>
            <person name="Griggs A."/>
            <person name="Gujja S."/>
            <person name="Hansen M."/>
            <person name="Howarth C."/>
            <person name="Imamovic A."/>
            <person name="Ireland A."/>
            <person name="Larimer J."/>
            <person name="McCowan C."/>
            <person name="Murphy C."/>
            <person name="Pearson M."/>
            <person name="Poon T.W."/>
            <person name="Priest M."/>
            <person name="Roberts A."/>
            <person name="Saif S."/>
            <person name="Shea T."/>
            <person name="Sykes S."/>
            <person name="Wortman J."/>
            <person name="Nusbaum C."/>
            <person name="Birren B."/>
        </authorList>
    </citation>
    <scope>NUCLEOTIDE SEQUENCE [LARGE SCALE GENOMIC DNA]</scope>
    <source>
        <strain evidence="1 2">CJ05E6</strain>
    </source>
</reference>
<gene>
    <name evidence="1" type="ORF">L916_06814</name>
</gene>
<evidence type="ECO:0000313" key="1">
    <source>
        <dbReference type="EMBL" id="ETL42372.1"/>
    </source>
</evidence>
<protein>
    <submittedName>
        <fullName evidence="1">Uncharacterized protein</fullName>
    </submittedName>
</protein>
<sequence length="103" mass="11451">MQYYIVHECKKRELLHKRNCFFAGTCGNTLGQSTYLSICKSCNIGMRGLITSVATSKDKVIAFKGYLKRAGQATVATTGIGSRSGAWAYQQYNTERRNPSKCL</sequence>
<accession>W2J9I5</accession>
<dbReference type="Proteomes" id="UP000053864">
    <property type="component" value="Unassembled WGS sequence"/>
</dbReference>
<name>W2J9I5_PHYNI</name>
<dbReference type="EMBL" id="KI672326">
    <property type="protein sequence ID" value="ETL42372.1"/>
    <property type="molecule type" value="Genomic_DNA"/>
</dbReference>
<organism evidence="1 2">
    <name type="scientific">Phytophthora nicotianae</name>
    <name type="common">Potato buckeye rot agent</name>
    <name type="synonym">Phytophthora parasitica</name>
    <dbReference type="NCBI Taxonomy" id="4792"/>
    <lineage>
        <taxon>Eukaryota</taxon>
        <taxon>Sar</taxon>
        <taxon>Stramenopiles</taxon>
        <taxon>Oomycota</taxon>
        <taxon>Peronosporomycetes</taxon>
        <taxon>Peronosporales</taxon>
        <taxon>Peronosporaceae</taxon>
        <taxon>Phytophthora</taxon>
    </lineage>
</organism>
<proteinExistence type="predicted"/>
<dbReference type="AlphaFoldDB" id="W2J9I5"/>
<evidence type="ECO:0000313" key="2">
    <source>
        <dbReference type="Proteomes" id="UP000053864"/>
    </source>
</evidence>